<organism evidence="1">
    <name type="scientific">Arundo donax</name>
    <name type="common">Giant reed</name>
    <name type="synonym">Donax arundinaceus</name>
    <dbReference type="NCBI Taxonomy" id="35708"/>
    <lineage>
        <taxon>Eukaryota</taxon>
        <taxon>Viridiplantae</taxon>
        <taxon>Streptophyta</taxon>
        <taxon>Embryophyta</taxon>
        <taxon>Tracheophyta</taxon>
        <taxon>Spermatophyta</taxon>
        <taxon>Magnoliopsida</taxon>
        <taxon>Liliopsida</taxon>
        <taxon>Poales</taxon>
        <taxon>Poaceae</taxon>
        <taxon>PACMAD clade</taxon>
        <taxon>Arundinoideae</taxon>
        <taxon>Arundineae</taxon>
        <taxon>Arundo</taxon>
    </lineage>
</organism>
<reference evidence="1" key="1">
    <citation type="submission" date="2014-09" db="EMBL/GenBank/DDBJ databases">
        <authorList>
            <person name="Magalhaes I.L.F."/>
            <person name="Oliveira U."/>
            <person name="Santos F.R."/>
            <person name="Vidigal T.H.D.A."/>
            <person name="Brescovit A.D."/>
            <person name="Santos A.J."/>
        </authorList>
    </citation>
    <scope>NUCLEOTIDE SEQUENCE</scope>
    <source>
        <tissue evidence="1">Shoot tissue taken approximately 20 cm above the soil surface</tissue>
    </source>
</reference>
<proteinExistence type="predicted"/>
<accession>A0A0A9AFI2</accession>
<protein>
    <submittedName>
        <fullName evidence="1">Uncharacterized protein</fullName>
    </submittedName>
</protein>
<dbReference type="AlphaFoldDB" id="A0A0A9AFI2"/>
<dbReference type="EMBL" id="GBRH01247451">
    <property type="protein sequence ID" value="JAD50444.1"/>
    <property type="molecule type" value="Transcribed_RNA"/>
</dbReference>
<sequence>MLSRKSKTFSKWHVVKFYIIKMIS</sequence>
<reference evidence="1" key="2">
    <citation type="journal article" date="2015" name="Data Brief">
        <title>Shoot transcriptome of the giant reed, Arundo donax.</title>
        <authorList>
            <person name="Barrero R.A."/>
            <person name="Guerrero F.D."/>
            <person name="Moolhuijzen P."/>
            <person name="Goolsby J.A."/>
            <person name="Tidwell J."/>
            <person name="Bellgard S.E."/>
            <person name="Bellgard M.I."/>
        </authorList>
    </citation>
    <scope>NUCLEOTIDE SEQUENCE</scope>
    <source>
        <tissue evidence="1">Shoot tissue taken approximately 20 cm above the soil surface</tissue>
    </source>
</reference>
<name>A0A0A9AFI2_ARUDO</name>
<evidence type="ECO:0000313" key="1">
    <source>
        <dbReference type="EMBL" id="JAD50444.1"/>
    </source>
</evidence>